<protein>
    <submittedName>
        <fullName evidence="2">Uncharacterized protein</fullName>
    </submittedName>
</protein>
<dbReference type="Proteomes" id="UP000558089">
    <property type="component" value="Unassembled WGS sequence"/>
</dbReference>
<feature type="coiled-coil region" evidence="1">
    <location>
        <begin position="40"/>
        <end position="74"/>
    </location>
</feature>
<keyword evidence="3" id="KW-1185">Reference proteome</keyword>
<sequence length="79" mass="9358">MVFYFFVFKIVPCQFNKLDICPVGDNGFIDCKTLFAVAKNDLLFLKKEQLDKRLEELQLEQSISKRNRLEAENNIRFHS</sequence>
<keyword evidence="1" id="KW-0175">Coiled coil</keyword>
<organism evidence="2 3">
    <name type="scientific">Flagellimonas chongwuensis</name>
    <dbReference type="NCBI Taxonomy" id="2697365"/>
    <lineage>
        <taxon>Bacteria</taxon>
        <taxon>Pseudomonadati</taxon>
        <taxon>Bacteroidota</taxon>
        <taxon>Flavobacteriia</taxon>
        <taxon>Flavobacteriales</taxon>
        <taxon>Flavobacteriaceae</taxon>
        <taxon>Flagellimonas</taxon>
    </lineage>
</organism>
<accession>A0A850N9Z4</accession>
<evidence type="ECO:0000256" key="1">
    <source>
        <dbReference type="SAM" id="Coils"/>
    </source>
</evidence>
<gene>
    <name evidence="2" type="ORF">GUA46_06795</name>
</gene>
<dbReference type="EMBL" id="WYET01000003">
    <property type="protein sequence ID" value="NVN18041.1"/>
    <property type="molecule type" value="Genomic_DNA"/>
</dbReference>
<evidence type="ECO:0000313" key="2">
    <source>
        <dbReference type="EMBL" id="NVN18041.1"/>
    </source>
</evidence>
<name>A0A850N9Z4_9FLAO</name>
<evidence type="ECO:0000313" key="3">
    <source>
        <dbReference type="Proteomes" id="UP000558089"/>
    </source>
</evidence>
<dbReference type="AlphaFoldDB" id="A0A850N9Z4"/>
<comment type="caution">
    <text evidence="2">The sequence shown here is derived from an EMBL/GenBank/DDBJ whole genome shotgun (WGS) entry which is preliminary data.</text>
</comment>
<dbReference type="RefSeq" id="WP_176619843.1">
    <property type="nucleotide sequence ID" value="NZ_WYET01000003.1"/>
</dbReference>
<proteinExistence type="predicted"/>
<reference evidence="2 3" key="1">
    <citation type="submission" date="2020-01" db="EMBL/GenBank/DDBJ databases">
        <title>Draft Genome Analysis of Muricauda sp. HICW Isolated from coastal seawater of PR China.</title>
        <authorList>
            <person name="Chen M.-X."/>
        </authorList>
    </citation>
    <scope>NUCLEOTIDE SEQUENCE [LARGE SCALE GENOMIC DNA]</scope>
    <source>
        <strain evidence="2 3">HICW</strain>
    </source>
</reference>